<proteinExistence type="predicted"/>
<accession>A0A072NEZ1</accession>
<dbReference type="InterPro" id="IPR038636">
    <property type="entry name" value="Wzi_sf"/>
</dbReference>
<name>A0A072NEZ1_9GAMM</name>
<reference evidence="1 2" key="1">
    <citation type="submission" date="2012-12" db="EMBL/GenBank/DDBJ databases">
        <title>Genome assembly of Marinobacter sp. AK21.</title>
        <authorList>
            <person name="Khatri I."/>
            <person name="Kumar R."/>
            <person name="Vaidya B."/>
            <person name="Subramanian S."/>
            <person name="Pinnaka A."/>
        </authorList>
    </citation>
    <scope>NUCLEOTIDE SEQUENCE [LARGE SCALE GENOMIC DNA]</scope>
    <source>
        <strain evidence="1 2">AK21</strain>
    </source>
</reference>
<sequence>MLSTLLSLACHTRCRRIVMLLTHNTHYPTWSWLGTLPLRCRYIRVFRKIRFMTSKHWTLVGGAVACLASILEIGSASASPWVEPGDAYERFRMQHYADRGLLDATVSSWPLSRSNAKLVKESESDRFLWNEVGGKIGTDVHLTLGGATSPDMIGGFGDSPNEQGEVDFTLDYVGDAFAIALSPSYVPDPSDDETVRFDGSYVAGTLSNWTFGAGYIDRWWGPGWQSSLILSDNARPLPTVWFNRRNTHTARSPWLSWLGPWNFTAFAGQFETERAIPDAKLVGMRLNFRPLTGLEIGLSRLIQWGGEGQPESLSSFWDSFRGNDNFGSNGVDPGNQLAGIDLRYGFAFNDHTVGLYTQVVGEDEAGYLPSRKVYQFGIDWTSQWFGGSQQWYLEGVDTLTEGLFGSERRPNYAYEHFNYRSGMRHLGRNIATTFDADSRAITLGTYHFSNADRLWRFALTYAKLNRDWGSRFLKGGGDDVDYFVPLGSKEVLVADLRHERPLPIGDLMIGLSIASDAIEVAGDSVDEVMGAIEWRVPL</sequence>
<keyword evidence="2" id="KW-1185">Reference proteome</keyword>
<dbReference type="Pfam" id="PF14052">
    <property type="entry name" value="Caps_assemb_Wzi"/>
    <property type="match status" value="1"/>
</dbReference>
<dbReference type="PATRIC" id="fig|1137280.3.peg.1795"/>
<protein>
    <recommendedName>
        <fullName evidence="3">Capsule assembly Wzi family protein</fullName>
    </recommendedName>
</protein>
<dbReference type="AlphaFoldDB" id="A0A072NEZ1"/>
<organism evidence="1 2">
    <name type="scientific">Marinobacter nitratireducens</name>
    <dbReference type="NCBI Taxonomy" id="1137280"/>
    <lineage>
        <taxon>Bacteria</taxon>
        <taxon>Pseudomonadati</taxon>
        <taxon>Pseudomonadota</taxon>
        <taxon>Gammaproteobacteria</taxon>
        <taxon>Pseudomonadales</taxon>
        <taxon>Marinobacteraceae</taxon>
        <taxon>Marinobacter</taxon>
    </lineage>
</organism>
<evidence type="ECO:0000313" key="1">
    <source>
        <dbReference type="EMBL" id="KEF31630.1"/>
    </source>
</evidence>
<dbReference type="EMBL" id="ANIE01000005">
    <property type="protein sequence ID" value="KEF31630.1"/>
    <property type="molecule type" value="Genomic_DNA"/>
</dbReference>
<gene>
    <name evidence="1" type="ORF">D777_01979</name>
</gene>
<dbReference type="STRING" id="1137280.D777_01979"/>
<dbReference type="Gene3D" id="2.40.160.130">
    <property type="entry name" value="Capsule assembly protein Wzi"/>
    <property type="match status" value="1"/>
</dbReference>
<dbReference type="InterPro" id="IPR026950">
    <property type="entry name" value="Caps_assemb_Wzi"/>
</dbReference>
<comment type="caution">
    <text evidence="1">The sequence shown here is derived from an EMBL/GenBank/DDBJ whole genome shotgun (WGS) entry which is preliminary data.</text>
</comment>
<evidence type="ECO:0008006" key="3">
    <source>
        <dbReference type="Google" id="ProtNLM"/>
    </source>
</evidence>
<evidence type="ECO:0000313" key="2">
    <source>
        <dbReference type="Proteomes" id="UP000035057"/>
    </source>
</evidence>
<dbReference type="Proteomes" id="UP000035057">
    <property type="component" value="Unassembled WGS sequence"/>
</dbReference>